<dbReference type="Proteomes" id="UP000887013">
    <property type="component" value="Unassembled WGS sequence"/>
</dbReference>
<comment type="caution">
    <text evidence="2">The sequence shown here is derived from an EMBL/GenBank/DDBJ whole genome shotgun (WGS) entry which is preliminary data.</text>
</comment>
<proteinExistence type="predicted"/>
<name>A0A8X6PN60_NEPPI</name>
<feature type="compositionally biased region" description="Basic and acidic residues" evidence="1">
    <location>
        <begin position="9"/>
        <end position="22"/>
    </location>
</feature>
<keyword evidence="3" id="KW-1185">Reference proteome</keyword>
<accession>A0A8X6PN60</accession>
<evidence type="ECO:0000313" key="3">
    <source>
        <dbReference type="Proteomes" id="UP000887013"/>
    </source>
</evidence>
<dbReference type="AlphaFoldDB" id="A0A8X6PN60"/>
<sequence length="79" mass="9328">MSQHISCRKKSDEEHFTQREPRTPLNRVYERIVAQKMSLKQRKRNKYGIGSETASLRYRKELLLLTTNTVTNSESSNKE</sequence>
<evidence type="ECO:0000313" key="2">
    <source>
        <dbReference type="EMBL" id="GFT72862.1"/>
    </source>
</evidence>
<gene>
    <name evidence="2" type="ORF">NPIL_581841</name>
</gene>
<reference evidence="2" key="1">
    <citation type="submission" date="2020-08" db="EMBL/GenBank/DDBJ databases">
        <title>Multicomponent nature underlies the extraordinary mechanical properties of spider dragline silk.</title>
        <authorList>
            <person name="Kono N."/>
            <person name="Nakamura H."/>
            <person name="Mori M."/>
            <person name="Yoshida Y."/>
            <person name="Ohtoshi R."/>
            <person name="Malay A.D."/>
            <person name="Moran D.A.P."/>
            <person name="Tomita M."/>
            <person name="Numata K."/>
            <person name="Arakawa K."/>
        </authorList>
    </citation>
    <scope>NUCLEOTIDE SEQUENCE</scope>
</reference>
<protein>
    <submittedName>
        <fullName evidence="2">Uncharacterized protein</fullName>
    </submittedName>
</protein>
<evidence type="ECO:0000256" key="1">
    <source>
        <dbReference type="SAM" id="MobiDB-lite"/>
    </source>
</evidence>
<dbReference type="EMBL" id="BMAW01116951">
    <property type="protein sequence ID" value="GFT72862.1"/>
    <property type="molecule type" value="Genomic_DNA"/>
</dbReference>
<feature type="region of interest" description="Disordered" evidence="1">
    <location>
        <begin position="1"/>
        <end position="23"/>
    </location>
</feature>
<organism evidence="2 3">
    <name type="scientific">Nephila pilipes</name>
    <name type="common">Giant wood spider</name>
    <name type="synonym">Nephila maculata</name>
    <dbReference type="NCBI Taxonomy" id="299642"/>
    <lineage>
        <taxon>Eukaryota</taxon>
        <taxon>Metazoa</taxon>
        <taxon>Ecdysozoa</taxon>
        <taxon>Arthropoda</taxon>
        <taxon>Chelicerata</taxon>
        <taxon>Arachnida</taxon>
        <taxon>Araneae</taxon>
        <taxon>Araneomorphae</taxon>
        <taxon>Entelegynae</taxon>
        <taxon>Araneoidea</taxon>
        <taxon>Nephilidae</taxon>
        <taxon>Nephila</taxon>
    </lineage>
</organism>